<keyword evidence="4 6" id="KW-1133">Transmembrane helix</keyword>
<dbReference type="InterPro" id="IPR005691">
    <property type="entry name" value="Tic20"/>
</dbReference>
<dbReference type="PANTHER" id="PTHR33510:SF5">
    <property type="entry name" value="PROTEIN TIC 20-II, CHLOROPLASTIC"/>
    <property type="match status" value="1"/>
</dbReference>
<organism evidence="7">
    <name type="scientific">Planktothricoides raciborskii GIHE-MW2</name>
    <dbReference type="NCBI Taxonomy" id="2792601"/>
    <lineage>
        <taxon>Bacteria</taxon>
        <taxon>Bacillati</taxon>
        <taxon>Cyanobacteriota</taxon>
        <taxon>Cyanophyceae</taxon>
        <taxon>Oscillatoriophycideae</taxon>
        <taxon>Oscillatoriales</taxon>
        <taxon>Oscillatoriaceae</taxon>
        <taxon>Planktothricoides</taxon>
    </lineage>
</organism>
<dbReference type="PANTHER" id="PTHR33510">
    <property type="entry name" value="PROTEIN TIC 20-II, CHLOROPLASTIC"/>
    <property type="match status" value="1"/>
</dbReference>
<reference evidence="7" key="1">
    <citation type="submission" date="2024-07" db="EMBL/GenBank/DDBJ databases">
        <authorList>
            <person name="Kim Y.J."/>
            <person name="Jeong J.Y."/>
        </authorList>
    </citation>
    <scope>NUCLEOTIDE SEQUENCE</scope>
    <source>
        <strain evidence="7">GIHE-MW2</strain>
    </source>
</reference>
<evidence type="ECO:0000256" key="3">
    <source>
        <dbReference type="ARBA" id="ARBA00022692"/>
    </source>
</evidence>
<dbReference type="AlphaFoldDB" id="A0AAU8J9I3"/>
<evidence type="ECO:0000256" key="6">
    <source>
        <dbReference type="SAM" id="Phobius"/>
    </source>
</evidence>
<gene>
    <name evidence="7" type="ORF">ABWT76_003484</name>
</gene>
<sequence length="158" mass="17702">MNGRDTAPGLERFYASLLYLLPLLDGIVFGVFLFKQIPPLQLLFLPLLPLLQIYNSFPFAGLIIFFALLFGVVRNDNISHFIRFNTMQAILLDIVLILCRLVLQLVQTAIPVELVVETFYNTVFLGIIAAVVYAVVQSARGIYAEIPAISDAVKMQVR</sequence>
<feature type="transmembrane region" description="Helical" evidence="6">
    <location>
        <begin position="85"/>
        <end position="106"/>
    </location>
</feature>
<keyword evidence="5 6" id="KW-0472">Membrane</keyword>
<dbReference type="RefSeq" id="WP_054466199.1">
    <property type="nucleotide sequence ID" value="NZ_CP159837.1"/>
</dbReference>
<feature type="transmembrane region" description="Helical" evidence="6">
    <location>
        <begin position="53"/>
        <end position="73"/>
    </location>
</feature>
<proteinExistence type="inferred from homology"/>
<evidence type="ECO:0000256" key="2">
    <source>
        <dbReference type="ARBA" id="ARBA00009596"/>
    </source>
</evidence>
<feature type="transmembrane region" description="Helical" evidence="6">
    <location>
        <begin position="118"/>
        <end position="136"/>
    </location>
</feature>
<comment type="similarity">
    <text evidence="2">Belongs to the Tic20 family.</text>
</comment>
<dbReference type="EMBL" id="CP159837">
    <property type="protein sequence ID" value="XCM34841.1"/>
    <property type="molecule type" value="Genomic_DNA"/>
</dbReference>
<protein>
    <submittedName>
        <fullName evidence="7">Tic20 family protein</fullName>
    </submittedName>
</protein>
<dbReference type="Pfam" id="PF16166">
    <property type="entry name" value="TIC20"/>
    <property type="match status" value="1"/>
</dbReference>
<name>A0AAU8J9I3_9CYAN</name>
<keyword evidence="3 6" id="KW-0812">Transmembrane</keyword>
<evidence type="ECO:0000256" key="1">
    <source>
        <dbReference type="ARBA" id="ARBA00004141"/>
    </source>
</evidence>
<comment type="subcellular location">
    <subcellularLocation>
        <location evidence="1">Membrane</location>
        <topology evidence="1">Multi-pass membrane protein</topology>
    </subcellularLocation>
</comment>
<dbReference type="GO" id="GO:0016020">
    <property type="term" value="C:membrane"/>
    <property type="evidence" value="ECO:0007669"/>
    <property type="project" value="UniProtKB-SubCell"/>
</dbReference>
<evidence type="ECO:0000256" key="4">
    <source>
        <dbReference type="ARBA" id="ARBA00022989"/>
    </source>
</evidence>
<evidence type="ECO:0000313" key="7">
    <source>
        <dbReference type="EMBL" id="XCM34841.1"/>
    </source>
</evidence>
<accession>A0AAU8J9I3</accession>
<feature type="transmembrane region" description="Helical" evidence="6">
    <location>
        <begin position="12"/>
        <end position="33"/>
    </location>
</feature>
<evidence type="ECO:0000256" key="5">
    <source>
        <dbReference type="ARBA" id="ARBA00023136"/>
    </source>
</evidence>